<evidence type="ECO:0000259" key="1">
    <source>
        <dbReference type="Pfam" id="PF02541"/>
    </source>
</evidence>
<dbReference type="InterPro" id="IPR050273">
    <property type="entry name" value="GppA/Ppx_hydrolase"/>
</dbReference>
<feature type="domain" description="Exopolyphosphatase C-terminal" evidence="2">
    <location>
        <begin position="317"/>
        <end position="498"/>
    </location>
</feature>
<reference evidence="3" key="1">
    <citation type="submission" date="2018-06" db="EMBL/GenBank/DDBJ databases">
        <authorList>
            <person name="Zhirakovskaya E."/>
        </authorList>
    </citation>
    <scope>NUCLEOTIDE SEQUENCE</scope>
</reference>
<dbReference type="AlphaFoldDB" id="A0A3B0TBD8"/>
<dbReference type="EC" id="3.6.1.11" evidence="3"/>
<dbReference type="Gene3D" id="3.30.420.150">
    <property type="entry name" value="Exopolyphosphatase. Domain 2"/>
    <property type="match status" value="1"/>
</dbReference>
<evidence type="ECO:0000313" key="3">
    <source>
        <dbReference type="EMBL" id="VAW15358.1"/>
    </source>
</evidence>
<protein>
    <submittedName>
        <fullName evidence="3">Exopolyphosphatase</fullName>
        <ecNumber evidence="3">3.6.1.11</ecNumber>
    </submittedName>
</protein>
<dbReference type="Pfam" id="PF02541">
    <property type="entry name" value="Ppx-GppA"/>
    <property type="match status" value="1"/>
</dbReference>
<dbReference type="GO" id="GO:0004309">
    <property type="term" value="F:exopolyphosphatase activity"/>
    <property type="evidence" value="ECO:0007669"/>
    <property type="project" value="UniProtKB-EC"/>
</dbReference>
<proteinExistence type="predicted"/>
<dbReference type="InterPro" id="IPR048951">
    <property type="entry name" value="Ppx_C"/>
</dbReference>
<feature type="domain" description="Ppx/GppA phosphatase N-terminal" evidence="1">
    <location>
        <begin position="32"/>
        <end position="309"/>
    </location>
</feature>
<accession>A0A3B0TBD8</accession>
<dbReference type="EMBL" id="UOEM01000084">
    <property type="protein sequence ID" value="VAW15358.1"/>
    <property type="molecule type" value="Genomic_DNA"/>
</dbReference>
<dbReference type="PANTHER" id="PTHR30005">
    <property type="entry name" value="EXOPOLYPHOSPHATASE"/>
    <property type="match status" value="1"/>
</dbReference>
<dbReference type="SUPFAM" id="SSF53067">
    <property type="entry name" value="Actin-like ATPase domain"/>
    <property type="match status" value="2"/>
</dbReference>
<dbReference type="Gene3D" id="1.10.3210.10">
    <property type="entry name" value="Hypothetical protein af1432"/>
    <property type="match status" value="1"/>
</dbReference>
<keyword evidence="3" id="KW-0378">Hydrolase</keyword>
<dbReference type="Gene3D" id="3.30.420.40">
    <property type="match status" value="1"/>
</dbReference>
<organism evidence="3">
    <name type="scientific">hydrothermal vent metagenome</name>
    <dbReference type="NCBI Taxonomy" id="652676"/>
    <lineage>
        <taxon>unclassified sequences</taxon>
        <taxon>metagenomes</taxon>
        <taxon>ecological metagenomes</taxon>
    </lineage>
</organism>
<dbReference type="PANTHER" id="PTHR30005:SF0">
    <property type="entry name" value="RETROGRADE REGULATION PROTEIN 2"/>
    <property type="match status" value="1"/>
</dbReference>
<evidence type="ECO:0000259" key="2">
    <source>
        <dbReference type="Pfam" id="PF21697"/>
    </source>
</evidence>
<dbReference type="Pfam" id="PF21697">
    <property type="entry name" value="Ppx_C"/>
    <property type="match status" value="1"/>
</dbReference>
<name>A0A3B0TBD8_9ZZZZ</name>
<dbReference type="InterPro" id="IPR003695">
    <property type="entry name" value="Ppx_GppA_N"/>
</dbReference>
<sequence>MPATWLGAAAQGPCVPPLAVIDIGSNSVRLVIYEGGRRAPATLYNEKEICGLGRALSLDGRLDDASMASALAALSRFAALARNMGVGAVDAVATAAVREAANGDAFVAEAQIVLGAPVTVLSGAQEADLAAGGVLFGMPEADGVVGDLGGGSLELVDVVDGRAGRGQTFPLGALRLSVMAGDRCALTRHIDATLAGAGLLCRLEARTLYVVGGAGRALARLHMEEVGYPLRLIEGYTLAAGQMRALAQDVSRLAPETLRALTSVSPSRLKTLPYGALVFDRLLKLAKPARIVFSAHGLRDGVVLSHLPKVIAAEDPLLSAARELGGLRSRSFAHVMELCDWMDPLFSASGAPETAAERRLRQAACLLSDIAWRVNPDTRAERALELITIGAFAGVDHPGRAFIALAVFHAHEHRLELPAAVAVAGFIGEADGRRARTIGTAVRLANTLSAATGGIVPRTRLACDGTQVNLTLPGDLAALAGRRLNKHLGHLATTLGCKGQVRVEA</sequence>
<gene>
    <name evidence="3" type="ORF">MNBD_ALPHA09-524</name>
</gene>
<dbReference type="InterPro" id="IPR043129">
    <property type="entry name" value="ATPase_NBD"/>
</dbReference>
<dbReference type="SUPFAM" id="SSF109604">
    <property type="entry name" value="HD-domain/PDEase-like"/>
    <property type="match status" value="1"/>
</dbReference>